<reference evidence="14" key="1">
    <citation type="submission" date="2016-10" db="EMBL/GenBank/DDBJ databases">
        <authorList>
            <person name="Varghese N."/>
            <person name="Submissions S."/>
        </authorList>
    </citation>
    <scope>NUCLEOTIDE SEQUENCE [LARGE SCALE GENOMIC DNA]</scope>
    <source>
        <strain evidence="14">NRRL B-51270</strain>
    </source>
</reference>
<keyword evidence="5 10" id="KW-0566">Pantothenate biosynthesis</keyword>
<dbReference type="InterPro" id="IPR036291">
    <property type="entry name" value="NAD(P)-bd_dom_sf"/>
</dbReference>
<evidence type="ECO:0000256" key="5">
    <source>
        <dbReference type="ARBA" id="ARBA00022655"/>
    </source>
</evidence>
<protein>
    <recommendedName>
        <fullName evidence="4 10">2-dehydropantoate 2-reductase</fullName>
        <ecNumber evidence="3 10">1.1.1.169</ecNumber>
    </recommendedName>
    <alternativeName>
        <fullName evidence="8 10">Ketopantoate reductase</fullName>
    </alternativeName>
</protein>
<proteinExistence type="inferred from homology"/>
<dbReference type="OrthoDB" id="6530772at2"/>
<gene>
    <name evidence="13" type="ORF">SAMN05216421_2130</name>
</gene>
<dbReference type="EMBL" id="LT629736">
    <property type="protein sequence ID" value="SDS75558.1"/>
    <property type="molecule type" value="Genomic_DNA"/>
</dbReference>
<evidence type="ECO:0000259" key="12">
    <source>
        <dbReference type="Pfam" id="PF08546"/>
    </source>
</evidence>
<dbReference type="GO" id="GO:0005737">
    <property type="term" value="C:cytoplasm"/>
    <property type="evidence" value="ECO:0007669"/>
    <property type="project" value="TreeGrafter"/>
</dbReference>
<dbReference type="RefSeq" id="WP_093394309.1">
    <property type="nucleotide sequence ID" value="NZ_LT629736.1"/>
</dbReference>
<name>A0A1H1USJ7_9GAMM</name>
<dbReference type="GO" id="GO:0008677">
    <property type="term" value="F:2-dehydropantoate 2-reductase activity"/>
    <property type="evidence" value="ECO:0007669"/>
    <property type="project" value="UniProtKB-EC"/>
</dbReference>
<sequence length="304" mass="32543">MFHVLGAGSLGLLWAARLACAGIECRLILRDQTALSAWEAAGSCLTLRQAEGDQRFTVPAELADQGEPIHRLVVATKAYAVTDALDSVATRLGPGSEVLLLQNGLGSQQAANDALPLQRVLYASVTDGAWLADRCTVVWAGRGLTRMGDPRHGTPPGWVEDLQAAGIACQWEVDILPVLWEKLAVNCAINPFTALHDCANGEVLALAGARLPDLLLELQTLLSSQHMDHVAEPLPATVMDVIARTAGNSSSMRQDLAAGRRTEIDYLLGFACRSARSAQLQLPQLERLYAELLALLASRDLPVS</sequence>
<evidence type="ECO:0000256" key="10">
    <source>
        <dbReference type="RuleBase" id="RU362068"/>
    </source>
</evidence>
<dbReference type="SUPFAM" id="SSF48179">
    <property type="entry name" value="6-phosphogluconate dehydrogenase C-terminal domain-like"/>
    <property type="match status" value="1"/>
</dbReference>
<evidence type="ECO:0000256" key="7">
    <source>
        <dbReference type="ARBA" id="ARBA00023002"/>
    </source>
</evidence>
<comment type="pathway">
    <text evidence="1 10">Cofactor biosynthesis; (R)-pantothenate biosynthesis; (R)-pantoate from 3-methyl-2-oxobutanoate: step 2/2.</text>
</comment>
<keyword evidence="14" id="KW-1185">Reference proteome</keyword>
<dbReference type="Proteomes" id="UP000243207">
    <property type="component" value="Chromosome I"/>
</dbReference>
<accession>A0A1H1USJ7</accession>
<dbReference type="InterPro" id="IPR008927">
    <property type="entry name" value="6-PGluconate_DH-like_C_sf"/>
</dbReference>
<organism evidence="13 14">
    <name type="scientific">Halopseudomonas xinjiangensis</name>
    <dbReference type="NCBI Taxonomy" id="487184"/>
    <lineage>
        <taxon>Bacteria</taxon>
        <taxon>Pseudomonadati</taxon>
        <taxon>Pseudomonadota</taxon>
        <taxon>Gammaproteobacteria</taxon>
        <taxon>Pseudomonadales</taxon>
        <taxon>Pseudomonadaceae</taxon>
        <taxon>Halopseudomonas</taxon>
    </lineage>
</organism>
<dbReference type="InterPro" id="IPR013332">
    <property type="entry name" value="KPR_N"/>
</dbReference>
<keyword evidence="6 10" id="KW-0521">NADP</keyword>
<comment type="catalytic activity">
    <reaction evidence="9 10">
        <text>(R)-pantoate + NADP(+) = 2-dehydropantoate + NADPH + H(+)</text>
        <dbReference type="Rhea" id="RHEA:16233"/>
        <dbReference type="ChEBI" id="CHEBI:11561"/>
        <dbReference type="ChEBI" id="CHEBI:15378"/>
        <dbReference type="ChEBI" id="CHEBI:15980"/>
        <dbReference type="ChEBI" id="CHEBI:57783"/>
        <dbReference type="ChEBI" id="CHEBI:58349"/>
        <dbReference type="EC" id="1.1.1.169"/>
    </reaction>
</comment>
<dbReference type="Gene3D" id="1.10.1040.10">
    <property type="entry name" value="N-(1-d-carboxylethyl)-l-norvaline Dehydrogenase, domain 2"/>
    <property type="match status" value="1"/>
</dbReference>
<dbReference type="GO" id="GO:0015940">
    <property type="term" value="P:pantothenate biosynthetic process"/>
    <property type="evidence" value="ECO:0007669"/>
    <property type="project" value="UniProtKB-UniPathway"/>
</dbReference>
<feature type="domain" description="Ketopantoate reductase N-terminal" evidence="11">
    <location>
        <begin position="2"/>
        <end position="149"/>
    </location>
</feature>
<evidence type="ECO:0000256" key="3">
    <source>
        <dbReference type="ARBA" id="ARBA00013014"/>
    </source>
</evidence>
<dbReference type="GO" id="GO:0050661">
    <property type="term" value="F:NADP binding"/>
    <property type="evidence" value="ECO:0007669"/>
    <property type="project" value="TreeGrafter"/>
</dbReference>
<dbReference type="UniPathway" id="UPA00028">
    <property type="reaction ID" value="UER00004"/>
</dbReference>
<dbReference type="Gene3D" id="3.40.50.720">
    <property type="entry name" value="NAD(P)-binding Rossmann-like Domain"/>
    <property type="match status" value="1"/>
</dbReference>
<dbReference type="STRING" id="487184.SAMN05216421_2130"/>
<keyword evidence="7 10" id="KW-0560">Oxidoreductase</keyword>
<evidence type="ECO:0000256" key="9">
    <source>
        <dbReference type="ARBA" id="ARBA00048793"/>
    </source>
</evidence>
<dbReference type="NCBIfam" id="TIGR00745">
    <property type="entry name" value="apbA_panE"/>
    <property type="match status" value="1"/>
</dbReference>
<evidence type="ECO:0000256" key="1">
    <source>
        <dbReference type="ARBA" id="ARBA00004994"/>
    </source>
</evidence>
<dbReference type="PANTHER" id="PTHR43765:SF2">
    <property type="entry name" value="2-DEHYDROPANTOATE 2-REDUCTASE"/>
    <property type="match status" value="1"/>
</dbReference>
<evidence type="ECO:0000313" key="14">
    <source>
        <dbReference type="Proteomes" id="UP000243207"/>
    </source>
</evidence>
<dbReference type="PANTHER" id="PTHR43765">
    <property type="entry name" value="2-DEHYDROPANTOATE 2-REDUCTASE-RELATED"/>
    <property type="match status" value="1"/>
</dbReference>
<dbReference type="Pfam" id="PF08546">
    <property type="entry name" value="ApbA_C"/>
    <property type="match status" value="1"/>
</dbReference>
<feature type="domain" description="Ketopantoate reductase C-terminal" evidence="12">
    <location>
        <begin position="174"/>
        <end position="292"/>
    </location>
</feature>
<dbReference type="InterPro" id="IPR013328">
    <property type="entry name" value="6PGD_dom2"/>
</dbReference>
<dbReference type="Pfam" id="PF02558">
    <property type="entry name" value="ApbA"/>
    <property type="match status" value="1"/>
</dbReference>
<evidence type="ECO:0000313" key="13">
    <source>
        <dbReference type="EMBL" id="SDS75558.1"/>
    </source>
</evidence>
<evidence type="ECO:0000259" key="11">
    <source>
        <dbReference type="Pfam" id="PF02558"/>
    </source>
</evidence>
<comment type="function">
    <text evidence="10">Catalyzes the NADPH-dependent reduction of ketopantoate into pantoic acid.</text>
</comment>
<evidence type="ECO:0000256" key="8">
    <source>
        <dbReference type="ARBA" id="ARBA00032024"/>
    </source>
</evidence>
<dbReference type="InterPro" id="IPR050838">
    <property type="entry name" value="Ketopantoate_reductase"/>
</dbReference>
<dbReference type="InterPro" id="IPR003710">
    <property type="entry name" value="ApbA"/>
</dbReference>
<comment type="similarity">
    <text evidence="2 10">Belongs to the ketopantoate reductase family.</text>
</comment>
<evidence type="ECO:0000256" key="4">
    <source>
        <dbReference type="ARBA" id="ARBA00019465"/>
    </source>
</evidence>
<dbReference type="AlphaFoldDB" id="A0A1H1USJ7"/>
<dbReference type="EC" id="1.1.1.169" evidence="3 10"/>
<dbReference type="InterPro" id="IPR013752">
    <property type="entry name" value="KPA_reductase"/>
</dbReference>
<evidence type="ECO:0000256" key="2">
    <source>
        <dbReference type="ARBA" id="ARBA00007870"/>
    </source>
</evidence>
<evidence type="ECO:0000256" key="6">
    <source>
        <dbReference type="ARBA" id="ARBA00022857"/>
    </source>
</evidence>
<dbReference type="SUPFAM" id="SSF51735">
    <property type="entry name" value="NAD(P)-binding Rossmann-fold domains"/>
    <property type="match status" value="1"/>
</dbReference>